<evidence type="ECO:0000256" key="1">
    <source>
        <dbReference type="SAM" id="Phobius"/>
    </source>
</evidence>
<feature type="transmembrane region" description="Helical" evidence="1">
    <location>
        <begin position="49"/>
        <end position="67"/>
    </location>
</feature>
<gene>
    <name evidence="2" type="ORF">FSB_LOCUS839</name>
</gene>
<feature type="transmembrane region" description="Helical" evidence="1">
    <location>
        <begin position="88"/>
        <end position="119"/>
    </location>
</feature>
<sequence length="140" mass="15290">MHKLSLSSSFLFSPIFLSLTLLRYGLTVVSSPLARDGQRLEVDFVGSRWVAILPIGFDLVVVASRLAHGGQQLEVGFAVVTLGSRSDLVSLLIFWLFWVCDFCGFTVVVGGVFGLPWLWLGLSWVVGLGNRGCGWVCRGL</sequence>
<accession>A0A2N9E225</accession>
<keyword evidence="1" id="KW-0812">Transmembrane</keyword>
<organism evidence="2">
    <name type="scientific">Fagus sylvatica</name>
    <name type="common">Beechnut</name>
    <dbReference type="NCBI Taxonomy" id="28930"/>
    <lineage>
        <taxon>Eukaryota</taxon>
        <taxon>Viridiplantae</taxon>
        <taxon>Streptophyta</taxon>
        <taxon>Embryophyta</taxon>
        <taxon>Tracheophyta</taxon>
        <taxon>Spermatophyta</taxon>
        <taxon>Magnoliopsida</taxon>
        <taxon>eudicotyledons</taxon>
        <taxon>Gunneridae</taxon>
        <taxon>Pentapetalae</taxon>
        <taxon>rosids</taxon>
        <taxon>fabids</taxon>
        <taxon>Fagales</taxon>
        <taxon>Fagaceae</taxon>
        <taxon>Fagus</taxon>
    </lineage>
</organism>
<keyword evidence="1" id="KW-0472">Membrane</keyword>
<proteinExistence type="predicted"/>
<keyword evidence="1" id="KW-1133">Transmembrane helix</keyword>
<evidence type="ECO:0008006" key="3">
    <source>
        <dbReference type="Google" id="ProtNLM"/>
    </source>
</evidence>
<reference evidence="2" key="1">
    <citation type="submission" date="2018-02" db="EMBL/GenBank/DDBJ databases">
        <authorList>
            <person name="Cohen D.B."/>
            <person name="Kent A.D."/>
        </authorList>
    </citation>
    <scope>NUCLEOTIDE SEQUENCE</scope>
</reference>
<dbReference type="AlphaFoldDB" id="A0A2N9E225"/>
<protein>
    <recommendedName>
        <fullName evidence="3">Transmembrane protein</fullName>
    </recommendedName>
</protein>
<name>A0A2N9E225_FAGSY</name>
<dbReference type="EMBL" id="OIVN01000034">
    <property type="protein sequence ID" value="SPC72957.1"/>
    <property type="molecule type" value="Genomic_DNA"/>
</dbReference>
<evidence type="ECO:0000313" key="2">
    <source>
        <dbReference type="EMBL" id="SPC72957.1"/>
    </source>
</evidence>